<dbReference type="STRING" id="670052.PA27867_0992"/>
<accession>A0A1B1BHA0</accession>
<dbReference type="RefSeq" id="WP_066594074.1">
    <property type="nucleotide sequence ID" value="NZ_CP016282.1"/>
</dbReference>
<dbReference type="PROSITE" id="PS51186">
    <property type="entry name" value="GNAT"/>
    <property type="match status" value="1"/>
</dbReference>
<dbReference type="PATRIC" id="fig|670052.7.peg.1025"/>
<dbReference type="OrthoDB" id="1821130at2"/>
<protein>
    <submittedName>
        <fullName evidence="4">Acetyltransferase</fullName>
    </submittedName>
</protein>
<dbReference type="KEGG" id="cart:PA27867_0992"/>
<dbReference type="EMBL" id="CP016282">
    <property type="protein sequence ID" value="ANP71959.1"/>
    <property type="molecule type" value="Genomic_DNA"/>
</dbReference>
<dbReference type="InterPro" id="IPR016181">
    <property type="entry name" value="Acyl_CoA_acyltransferase"/>
</dbReference>
<organism evidence="4 5">
    <name type="scientific">Cryobacterium arcticum</name>
    <dbReference type="NCBI Taxonomy" id="670052"/>
    <lineage>
        <taxon>Bacteria</taxon>
        <taxon>Bacillati</taxon>
        <taxon>Actinomycetota</taxon>
        <taxon>Actinomycetes</taxon>
        <taxon>Micrococcales</taxon>
        <taxon>Microbacteriaceae</taxon>
        <taxon>Cryobacterium</taxon>
    </lineage>
</organism>
<evidence type="ECO:0000313" key="4">
    <source>
        <dbReference type="EMBL" id="ANP71959.1"/>
    </source>
</evidence>
<evidence type="ECO:0000256" key="1">
    <source>
        <dbReference type="ARBA" id="ARBA00022679"/>
    </source>
</evidence>
<keyword evidence="5" id="KW-1185">Reference proteome</keyword>
<evidence type="ECO:0000256" key="2">
    <source>
        <dbReference type="ARBA" id="ARBA00023315"/>
    </source>
</evidence>
<dbReference type="InterPro" id="IPR000182">
    <property type="entry name" value="GNAT_dom"/>
</dbReference>
<reference evidence="4 5" key="1">
    <citation type="submission" date="2016-06" db="EMBL/GenBank/DDBJ databases">
        <title>Genome sequencing of Cryobacterium arcticum PAMC 27867.</title>
        <authorList>
            <person name="Lee J."/>
            <person name="Kim O.-S."/>
        </authorList>
    </citation>
    <scope>NUCLEOTIDE SEQUENCE [LARGE SCALE GENOMIC DNA]</scope>
    <source>
        <strain evidence="4 5">PAMC 27867</strain>
    </source>
</reference>
<sequence length="156" mass="16729">MQIAAITPADFESVIALWETTGLTRPWNPPAADLQRALGTDSATVLGVFADTENAGTENAGTEITAIERQGNTLLGTVMVGHDGHRGWIYYLAVAPSEQGTGLGRMLMDAAEAWLVDHGAVKVQLMVRQTNVAVTGFYDRLGYADADVRVLAKRLD</sequence>
<feature type="domain" description="N-acetyltransferase" evidence="3">
    <location>
        <begin position="1"/>
        <end position="156"/>
    </location>
</feature>
<dbReference type="PANTHER" id="PTHR43877:SF2">
    <property type="entry name" value="AMINOALKYLPHOSPHONATE N-ACETYLTRANSFERASE-RELATED"/>
    <property type="match status" value="1"/>
</dbReference>
<dbReference type="Pfam" id="PF00583">
    <property type="entry name" value="Acetyltransf_1"/>
    <property type="match status" value="1"/>
</dbReference>
<dbReference type="SUPFAM" id="SSF55729">
    <property type="entry name" value="Acyl-CoA N-acyltransferases (Nat)"/>
    <property type="match status" value="1"/>
</dbReference>
<dbReference type="Gene3D" id="3.40.630.30">
    <property type="match status" value="1"/>
</dbReference>
<keyword evidence="1 4" id="KW-0808">Transferase</keyword>
<evidence type="ECO:0000313" key="5">
    <source>
        <dbReference type="Proteomes" id="UP000092582"/>
    </source>
</evidence>
<dbReference type="InterPro" id="IPR050832">
    <property type="entry name" value="Bact_Acetyltransf"/>
</dbReference>
<keyword evidence="2" id="KW-0012">Acyltransferase</keyword>
<dbReference type="PANTHER" id="PTHR43877">
    <property type="entry name" value="AMINOALKYLPHOSPHONATE N-ACETYLTRANSFERASE-RELATED-RELATED"/>
    <property type="match status" value="1"/>
</dbReference>
<dbReference type="CDD" id="cd04301">
    <property type="entry name" value="NAT_SF"/>
    <property type="match status" value="1"/>
</dbReference>
<name>A0A1B1BHA0_9MICO</name>
<proteinExistence type="predicted"/>
<dbReference type="Proteomes" id="UP000092582">
    <property type="component" value="Chromosome 1"/>
</dbReference>
<dbReference type="AlphaFoldDB" id="A0A1B1BHA0"/>
<dbReference type="GO" id="GO:0016747">
    <property type="term" value="F:acyltransferase activity, transferring groups other than amino-acyl groups"/>
    <property type="evidence" value="ECO:0007669"/>
    <property type="project" value="InterPro"/>
</dbReference>
<evidence type="ECO:0000259" key="3">
    <source>
        <dbReference type="PROSITE" id="PS51186"/>
    </source>
</evidence>
<gene>
    <name evidence="4" type="ORF">PA27867_0992</name>
</gene>